<keyword evidence="3" id="KW-1185">Reference proteome</keyword>
<reference evidence="2 3" key="1">
    <citation type="journal article" date="2019" name="Int. J. Syst. Evol. Microbiol.">
        <title>The Global Catalogue of Microorganisms (GCM) 10K type strain sequencing project: providing services to taxonomists for standard genome sequencing and annotation.</title>
        <authorList>
            <consortium name="The Broad Institute Genomics Platform"/>
            <consortium name="The Broad Institute Genome Sequencing Center for Infectious Disease"/>
            <person name="Wu L."/>
            <person name="Ma J."/>
        </authorList>
    </citation>
    <scope>NUCLEOTIDE SEQUENCE [LARGE SCALE GENOMIC DNA]</scope>
    <source>
        <strain evidence="2 3">JCM 12696</strain>
    </source>
</reference>
<dbReference type="Proteomes" id="UP001501371">
    <property type="component" value="Unassembled WGS sequence"/>
</dbReference>
<protein>
    <submittedName>
        <fullName evidence="2">Uncharacterized protein</fullName>
    </submittedName>
</protein>
<feature type="region of interest" description="Disordered" evidence="1">
    <location>
        <begin position="1"/>
        <end position="92"/>
    </location>
</feature>
<dbReference type="EMBL" id="BAAAKV010000014">
    <property type="protein sequence ID" value="GAA1163064.1"/>
    <property type="molecule type" value="Genomic_DNA"/>
</dbReference>
<gene>
    <name evidence="2" type="ORF">GCM10009654_19720</name>
</gene>
<accession>A0ABN1URL2</accession>
<sequence>MRRHGVLPPRSPKPIDRPSPPGSGPLQILSGRRRGRRKDPDNAAAGGARRPVDRAHAAGGASRGRLRSVNSRDSDVCTASSPAERDPHMACSRGVRTVAANATTVNG</sequence>
<organism evidence="2 3">
    <name type="scientific">Streptomyces hebeiensis</name>
    <dbReference type="NCBI Taxonomy" id="229486"/>
    <lineage>
        <taxon>Bacteria</taxon>
        <taxon>Bacillati</taxon>
        <taxon>Actinomycetota</taxon>
        <taxon>Actinomycetes</taxon>
        <taxon>Kitasatosporales</taxon>
        <taxon>Streptomycetaceae</taxon>
        <taxon>Streptomyces</taxon>
    </lineage>
</organism>
<name>A0ABN1URL2_9ACTN</name>
<comment type="caution">
    <text evidence="2">The sequence shown here is derived from an EMBL/GenBank/DDBJ whole genome shotgun (WGS) entry which is preliminary data.</text>
</comment>
<evidence type="ECO:0000313" key="3">
    <source>
        <dbReference type="Proteomes" id="UP001501371"/>
    </source>
</evidence>
<feature type="compositionally biased region" description="Pro residues" evidence="1">
    <location>
        <begin position="9"/>
        <end position="23"/>
    </location>
</feature>
<evidence type="ECO:0000256" key="1">
    <source>
        <dbReference type="SAM" id="MobiDB-lite"/>
    </source>
</evidence>
<evidence type="ECO:0000313" key="2">
    <source>
        <dbReference type="EMBL" id="GAA1163064.1"/>
    </source>
</evidence>
<proteinExistence type="predicted"/>